<accession>A0AB73ISZ0</accession>
<evidence type="ECO:0000313" key="3">
    <source>
        <dbReference type="Proteomes" id="UP001229486"/>
    </source>
</evidence>
<dbReference type="EMBL" id="JAURTK010000015">
    <property type="protein sequence ID" value="MDP9651122.1"/>
    <property type="molecule type" value="Genomic_DNA"/>
</dbReference>
<feature type="compositionally biased region" description="Low complexity" evidence="1">
    <location>
        <begin position="122"/>
        <end position="131"/>
    </location>
</feature>
<protein>
    <submittedName>
        <fullName evidence="2">Uncharacterized protein</fullName>
    </submittedName>
</protein>
<dbReference type="Proteomes" id="UP001229486">
    <property type="component" value="Unassembled WGS sequence"/>
</dbReference>
<gene>
    <name evidence="2" type="ORF">J2793_006597</name>
</gene>
<organism evidence="2 3">
    <name type="scientific">Paraburkholderia caledonica</name>
    <dbReference type="NCBI Taxonomy" id="134536"/>
    <lineage>
        <taxon>Bacteria</taxon>
        <taxon>Pseudomonadati</taxon>
        <taxon>Pseudomonadota</taxon>
        <taxon>Betaproteobacteria</taxon>
        <taxon>Burkholderiales</taxon>
        <taxon>Burkholderiaceae</taxon>
        <taxon>Paraburkholderia</taxon>
    </lineage>
</organism>
<feature type="region of interest" description="Disordered" evidence="1">
    <location>
        <begin position="1"/>
        <end position="28"/>
    </location>
</feature>
<evidence type="ECO:0000313" key="2">
    <source>
        <dbReference type="EMBL" id="MDP9651122.1"/>
    </source>
</evidence>
<sequence length="131" mass="14918">MARGERAAVRRAAEQDTFGRVRRHRQRDRAGERMIFGDAPAEERIEFRELAGEIGFPRLVVKPLQHARGQRQSAGRLADDEIDAARRERGEQLERFRDLERAVVLQHHAARADANARRRLPARALAKPGAP</sequence>
<evidence type="ECO:0000256" key="1">
    <source>
        <dbReference type="SAM" id="MobiDB-lite"/>
    </source>
</evidence>
<proteinExistence type="predicted"/>
<dbReference type="AlphaFoldDB" id="A0AB73ISZ0"/>
<name>A0AB73ISZ0_9BURK</name>
<reference evidence="2" key="1">
    <citation type="submission" date="2023-07" db="EMBL/GenBank/DDBJ databases">
        <title>Sorghum-associated microbial communities from plants grown in Nebraska, USA.</title>
        <authorList>
            <person name="Schachtman D."/>
        </authorList>
    </citation>
    <scope>NUCLEOTIDE SEQUENCE</scope>
    <source>
        <strain evidence="2">DS1061</strain>
    </source>
</reference>
<feature type="region of interest" description="Disordered" evidence="1">
    <location>
        <begin position="112"/>
        <end position="131"/>
    </location>
</feature>
<feature type="compositionally biased region" description="Basic and acidic residues" evidence="1">
    <location>
        <begin position="1"/>
        <end position="19"/>
    </location>
</feature>
<comment type="caution">
    <text evidence="2">The sequence shown here is derived from an EMBL/GenBank/DDBJ whole genome shotgun (WGS) entry which is preliminary data.</text>
</comment>